<reference evidence="1" key="2">
    <citation type="submission" date="2021-09" db="EMBL/GenBank/DDBJ databases">
        <authorList>
            <person name="Gilroy R."/>
        </authorList>
    </citation>
    <scope>NUCLEOTIDE SEQUENCE</scope>
    <source>
        <strain evidence="1">1647</strain>
    </source>
</reference>
<evidence type="ECO:0000313" key="1">
    <source>
        <dbReference type="EMBL" id="HJF49552.1"/>
    </source>
</evidence>
<dbReference type="EMBL" id="DYWO01000208">
    <property type="protein sequence ID" value="HJF49552.1"/>
    <property type="molecule type" value="Genomic_DNA"/>
</dbReference>
<proteinExistence type="predicted"/>
<reference evidence="1" key="1">
    <citation type="journal article" date="2021" name="PeerJ">
        <title>Extensive microbial diversity within the chicken gut microbiome revealed by metagenomics and culture.</title>
        <authorList>
            <person name="Gilroy R."/>
            <person name="Ravi A."/>
            <person name="Getino M."/>
            <person name="Pursley I."/>
            <person name="Horton D.L."/>
            <person name="Alikhan N.F."/>
            <person name="Baker D."/>
            <person name="Gharbi K."/>
            <person name="Hall N."/>
            <person name="Watson M."/>
            <person name="Adriaenssens E.M."/>
            <person name="Foster-Nyarko E."/>
            <person name="Jarju S."/>
            <person name="Secka A."/>
            <person name="Antonio M."/>
            <person name="Oren A."/>
            <person name="Chaudhuri R.R."/>
            <person name="La Ragione R."/>
            <person name="Hildebrand F."/>
            <person name="Pallen M.J."/>
        </authorList>
    </citation>
    <scope>NUCLEOTIDE SEQUENCE</scope>
    <source>
        <strain evidence="1">1647</strain>
    </source>
</reference>
<name>A0A921KQA3_9MICO</name>
<accession>A0A921KQA3</accession>
<evidence type="ECO:0008006" key="3">
    <source>
        <dbReference type="Google" id="ProtNLM"/>
    </source>
</evidence>
<gene>
    <name evidence="1" type="ORF">K8W24_07095</name>
</gene>
<comment type="caution">
    <text evidence="1">The sequence shown here is derived from an EMBL/GenBank/DDBJ whole genome shotgun (WGS) entry which is preliminary data.</text>
</comment>
<evidence type="ECO:0000313" key="2">
    <source>
        <dbReference type="Proteomes" id="UP000775129"/>
    </source>
</evidence>
<dbReference type="Proteomes" id="UP000775129">
    <property type="component" value="Unassembled WGS sequence"/>
</dbReference>
<protein>
    <recommendedName>
        <fullName evidence="3">DUF3987 domain-containing protein</fullName>
    </recommendedName>
</protein>
<dbReference type="AlphaFoldDB" id="A0A921KQA3"/>
<organism evidence="1 2">
    <name type="scientific">Brachybacterium paraconglomeratum</name>
    <dbReference type="NCBI Taxonomy" id="173362"/>
    <lineage>
        <taxon>Bacteria</taxon>
        <taxon>Bacillati</taxon>
        <taxon>Actinomycetota</taxon>
        <taxon>Actinomycetes</taxon>
        <taxon>Micrococcales</taxon>
        <taxon>Dermabacteraceae</taxon>
        <taxon>Brachybacterium</taxon>
    </lineage>
</organism>
<sequence>MTDTLAPQRRLAAQIRQAISSGTICGKCHQIPDDCTCPSSSAAQAADPLRDPAWWEQREELAAIRTYARASGASPAATLAVTIMRVLAQTPYTVTTPAIVSGPGSLNLFAAIVGPSGRGKGAASSASRRGVPFDGGDAFDTIPPGSGEGLVRAFASKSEAEGALPGDLEWNSPSHAIVFDVAEVSGLAGQMGRSGSSLSDQLLKAFVAEPLGFSYAGQNGITLPEHEYRFAMVAGVQPAAAGALLGDSSAAVGLPQRFIWASATDPDAPDFSLDSLHRSPVQLNLPRWSLLPETVGVDDEIAWMIGQNRQMTIRGEQGALDGHRMFAQLKVAAAFSFMRGAKHVTAEDWALSDGLMTHSDITRQSCLDGLESIRAEENRRRGAARDEVDAAADLERETRIRNNLVRYWKQNPGATAPALVRMLAGRDRKEGAVIAEKLAAENPAFPAYQNAA</sequence>